<dbReference type="InterPro" id="IPR010093">
    <property type="entry name" value="SinI_DNA-bd"/>
</dbReference>
<accession>A0AB33IIY0</accession>
<gene>
    <name evidence="2" type="ORF">EMQ_P302</name>
</gene>
<dbReference type="GO" id="GO:0003677">
    <property type="term" value="F:DNA binding"/>
    <property type="evidence" value="ECO:0007669"/>
    <property type="project" value="InterPro"/>
</dbReference>
<keyword evidence="3" id="KW-1185">Reference proteome</keyword>
<organism evidence="2 3">
    <name type="scientific">Acetobacter aceti NBRC 14818</name>
    <dbReference type="NCBI Taxonomy" id="887700"/>
    <lineage>
        <taxon>Bacteria</taxon>
        <taxon>Pseudomonadati</taxon>
        <taxon>Pseudomonadota</taxon>
        <taxon>Alphaproteobacteria</taxon>
        <taxon>Acetobacterales</taxon>
        <taxon>Acetobacteraceae</taxon>
        <taxon>Acetobacter</taxon>
        <taxon>Acetobacter subgen. Acetobacter</taxon>
    </lineage>
</organism>
<dbReference type="Pfam" id="PF12728">
    <property type="entry name" value="HTH_17"/>
    <property type="match status" value="1"/>
</dbReference>
<keyword evidence="2" id="KW-0614">Plasmid</keyword>
<geneLocation type="plasmid" evidence="2 3">
    <name>pAACEN3</name>
</geneLocation>
<dbReference type="Proteomes" id="UP000516424">
    <property type="component" value="Plasmid pAACEN3"/>
</dbReference>
<dbReference type="InterPro" id="IPR041657">
    <property type="entry name" value="HTH_17"/>
</dbReference>
<evidence type="ECO:0000313" key="3">
    <source>
        <dbReference type="Proteomes" id="UP000516424"/>
    </source>
</evidence>
<dbReference type="AlphaFoldDB" id="A0AB33IIY0"/>
<proteinExistence type="predicted"/>
<evidence type="ECO:0000313" key="2">
    <source>
        <dbReference type="EMBL" id="BCK77797.1"/>
    </source>
</evidence>
<feature type="domain" description="Helix-turn-helix" evidence="1">
    <location>
        <begin position="9"/>
        <end position="57"/>
    </location>
</feature>
<protein>
    <recommendedName>
        <fullName evidence="1">Helix-turn-helix domain-containing protein</fullName>
    </recommendedName>
</protein>
<dbReference type="SUPFAM" id="SSF46955">
    <property type="entry name" value="Putative DNA-binding domain"/>
    <property type="match status" value="1"/>
</dbReference>
<dbReference type="InterPro" id="IPR009061">
    <property type="entry name" value="DNA-bd_dom_put_sf"/>
</dbReference>
<dbReference type="RefSeq" id="WP_082066655.1">
    <property type="nucleotide sequence ID" value="NZ_AP023413.1"/>
</dbReference>
<name>A0AB33IIY0_ACEAC</name>
<evidence type="ECO:0000259" key="1">
    <source>
        <dbReference type="Pfam" id="PF12728"/>
    </source>
</evidence>
<reference evidence="2 3" key="1">
    <citation type="journal article" date="2011" name="Microbiology">
        <title>Transcriptome response to different carbon sources in Acetobacter aceti.</title>
        <authorList>
            <person name="Sakurai K."/>
            <person name="Arai H."/>
            <person name="Ishii M."/>
            <person name="Igarashi Y."/>
        </authorList>
    </citation>
    <scope>NUCLEOTIDE SEQUENCE [LARGE SCALE GENOMIC DNA]</scope>
    <source>
        <strain evidence="2 3">NBRC 14818</strain>
    </source>
</reference>
<dbReference type="EMBL" id="AP023413">
    <property type="protein sequence ID" value="BCK77797.1"/>
    <property type="molecule type" value="Genomic_DNA"/>
</dbReference>
<dbReference type="NCBIfam" id="TIGR01764">
    <property type="entry name" value="excise"/>
    <property type="match status" value="1"/>
</dbReference>
<sequence>MSAHTPAHMSPAQAAQVADVSRWTIMRAIKSGDLQAFRDNKNQWRIKTDDLNAWLSAHPAQCAHTVQEEVDAHLVHTHAHPDPIAQDTLELVRVKAELEAERALRATIEADRDHWRELAQKLAEPRPRKWWFW</sequence>